<dbReference type="CDD" id="cd18619">
    <property type="entry name" value="GH43_CoXyl43_like"/>
    <property type="match status" value="1"/>
</dbReference>
<dbReference type="RefSeq" id="WP_197662093.1">
    <property type="nucleotide sequence ID" value="NZ_JAEAGR010000014.1"/>
</dbReference>
<dbReference type="Gene3D" id="2.115.10.20">
    <property type="entry name" value="Glycosyl hydrolase domain, family 43"/>
    <property type="match status" value="1"/>
</dbReference>
<keyword evidence="2" id="KW-0624">Polysaccharide degradation</keyword>
<dbReference type="PANTHER" id="PTHR43772:SF2">
    <property type="entry name" value="PUTATIVE (AFU_ORTHOLOGUE AFUA_2G04480)-RELATED"/>
    <property type="match status" value="1"/>
</dbReference>
<dbReference type="GO" id="GO:0004553">
    <property type="term" value="F:hydrolase activity, hydrolyzing O-glycosyl compounds"/>
    <property type="evidence" value="ECO:0007669"/>
    <property type="project" value="InterPro"/>
</dbReference>
<evidence type="ECO:0000256" key="7">
    <source>
        <dbReference type="RuleBase" id="RU361187"/>
    </source>
</evidence>
<evidence type="ECO:0000256" key="4">
    <source>
        <dbReference type="ARBA" id="ARBA00023277"/>
    </source>
</evidence>
<keyword evidence="9" id="KW-1185">Reference proteome</keyword>
<dbReference type="AlphaFoldDB" id="A0A8J7H9E2"/>
<dbReference type="InterPro" id="IPR052176">
    <property type="entry name" value="Glycosyl_Hydrlase_43_Enz"/>
</dbReference>
<evidence type="ECO:0000313" key="9">
    <source>
        <dbReference type="Proteomes" id="UP000623269"/>
    </source>
</evidence>
<dbReference type="GO" id="GO:0045493">
    <property type="term" value="P:xylan catabolic process"/>
    <property type="evidence" value="ECO:0007669"/>
    <property type="project" value="UniProtKB-KW"/>
</dbReference>
<dbReference type="EMBL" id="JAEAGR010000014">
    <property type="protein sequence ID" value="MBH1941851.1"/>
    <property type="molecule type" value="Genomic_DNA"/>
</dbReference>
<evidence type="ECO:0000313" key="8">
    <source>
        <dbReference type="EMBL" id="MBH1941851.1"/>
    </source>
</evidence>
<comment type="similarity">
    <text evidence="1 7">Belongs to the glycosyl hydrolase 43 family.</text>
</comment>
<comment type="caution">
    <text evidence="8">The sequence shown here is derived from an EMBL/GenBank/DDBJ whole genome shotgun (WGS) entry which is preliminary data.</text>
</comment>
<keyword evidence="2" id="KW-0858">Xylan degradation</keyword>
<dbReference type="SUPFAM" id="SSF75005">
    <property type="entry name" value="Arabinanase/levansucrase/invertase"/>
    <property type="match status" value="1"/>
</dbReference>
<dbReference type="Pfam" id="PF04616">
    <property type="entry name" value="Glyco_hydro_43"/>
    <property type="match status" value="1"/>
</dbReference>
<dbReference type="PANTHER" id="PTHR43772">
    <property type="entry name" value="ENDO-1,4-BETA-XYLANASE"/>
    <property type="match status" value="1"/>
</dbReference>
<protein>
    <submittedName>
        <fullName evidence="8">Glycoside hydrolase family 43 protein</fullName>
    </submittedName>
</protein>
<dbReference type="Proteomes" id="UP000623269">
    <property type="component" value="Unassembled WGS sequence"/>
</dbReference>
<gene>
    <name evidence="8" type="ORF">I5677_13190</name>
</gene>
<keyword evidence="4" id="KW-0119">Carbohydrate metabolism</keyword>
<dbReference type="InterPro" id="IPR023296">
    <property type="entry name" value="Glyco_hydro_beta-prop_sf"/>
</dbReference>
<organism evidence="8 9">
    <name type="scientific">Mobilitalea sibirica</name>
    <dbReference type="NCBI Taxonomy" id="1462919"/>
    <lineage>
        <taxon>Bacteria</taxon>
        <taxon>Bacillati</taxon>
        <taxon>Bacillota</taxon>
        <taxon>Clostridia</taxon>
        <taxon>Lachnospirales</taxon>
        <taxon>Lachnospiraceae</taxon>
        <taxon>Mobilitalea</taxon>
    </lineage>
</organism>
<sequence>MEKLTKPNEPLVTHIFTADPSAHVFEGKLYIYPSHDLAHDCEDNDNGDQYAMEDYHVLSMDNFNSPCVDHGEALHVKDVPWASKQMWAPDAAYKNDTYYLYFPARDKDGIFRIGVATSKSPAGPFTPQPDYIPGSFSIDPAVLVDDDNKAYCYFGGLWGGQLEKWQTGTFKPDAEGPDLNAPALGPRVAELSEDMLTFKESPMNISIVDEDGNPIPAGDEDRRFFEGPWVHKYNGYYYLSYSTGTTHYLAYAISKDPKGPFTYKGRILEPVLGWTTHHSIVEFEGKWYLFYHDCSLSGGVNHKRCVKYTELKYNEDGTIQTIKPYDN</sequence>
<name>A0A8J7H9E2_9FIRM</name>
<evidence type="ECO:0000256" key="6">
    <source>
        <dbReference type="PIRSR" id="PIRSR606710-2"/>
    </source>
</evidence>
<feature type="site" description="Important for catalytic activity, responsible for pKa modulation of the active site Glu and correct orientation of both the proton donor and substrate" evidence="6">
    <location>
        <position position="139"/>
    </location>
</feature>
<reference evidence="8" key="1">
    <citation type="submission" date="2020-12" db="EMBL/GenBank/DDBJ databases">
        <title>M. sibirica DSM 26468T genome.</title>
        <authorList>
            <person name="Thieme N."/>
            <person name="Rettenmaier R."/>
            <person name="Zverlov V."/>
            <person name="Liebl W."/>
        </authorList>
    </citation>
    <scope>NUCLEOTIDE SEQUENCE</scope>
    <source>
        <strain evidence="8">DSM 26468</strain>
    </source>
</reference>
<evidence type="ECO:0000256" key="2">
    <source>
        <dbReference type="ARBA" id="ARBA00022651"/>
    </source>
</evidence>
<evidence type="ECO:0000256" key="5">
    <source>
        <dbReference type="ARBA" id="ARBA00023295"/>
    </source>
</evidence>
<evidence type="ECO:0000256" key="1">
    <source>
        <dbReference type="ARBA" id="ARBA00009865"/>
    </source>
</evidence>
<proteinExistence type="inferred from homology"/>
<dbReference type="InterPro" id="IPR006710">
    <property type="entry name" value="Glyco_hydro_43"/>
</dbReference>
<evidence type="ECO:0000256" key="3">
    <source>
        <dbReference type="ARBA" id="ARBA00022801"/>
    </source>
</evidence>
<keyword evidence="3 7" id="KW-0378">Hydrolase</keyword>
<keyword evidence="5 7" id="KW-0326">Glycosidase</keyword>
<accession>A0A8J7H9E2</accession>